<dbReference type="WBParaSite" id="Pan_g8985.t1">
    <property type="protein sequence ID" value="Pan_g8985.t1"/>
    <property type="gene ID" value="Pan_g8985"/>
</dbReference>
<reference evidence="2" key="2">
    <citation type="submission" date="2020-10" db="UniProtKB">
        <authorList>
            <consortium name="WormBaseParasite"/>
        </authorList>
    </citation>
    <scope>IDENTIFICATION</scope>
</reference>
<sequence>MASLKNHLIRELAEIVSLTDDSNEWNDPCTTLFLLSGKEPFYNVRRMVENEVISVSPEEEDVVLEYRECFIWPELLKTLMLKWARKLSITAHEDWLRKYHREGFLKVLCENKDIKELSVDGSIISNWAEVFKMFPKLVSLHLTPVQFDQMVLNAPNALAGLEEIGFNFGITKEGGLAEACVALSTHHTKYPSLKVVRFEDLELVEVHYPDASVITAVPSVKHLKVAANHEYSSFDISFLTTLQKLFPTLETFVMDVEAELYEEDLGLDELEQFYQAFQSLTVGFSIQINCREEFTCFETDGTELREFLATKGTVTEDADTFIVKTCLPGKELTREVKINCFNAEEFSDEADYYNYEDYDDDDSDSESF</sequence>
<accession>A0A7E4WAQ9</accession>
<evidence type="ECO:0000313" key="2">
    <source>
        <dbReference type="WBParaSite" id="Pan_g8985.t1"/>
    </source>
</evidence>
<keyword evidence="1" id="KW-1185">Reference proteome</keyword>
<organism evidence="1 2">
    <name type="scientific">Panagrellus redivivus</name>
    <name type="common">Microworm</name>
    <dbReference type="NCBI Taxonomy" id="6233"/>
    <lineage>
        <taxon>Eukaryota</taxon>
        <taxon>Metazoa</taxon>
        <taxon>Ecdysozoa</taxon>
        <taxon>Nematoda</taxon>
        <taxon>Chromadorea</taxon>
        <taxon>Rhabditida</taxon>
        <taxon>Tylenchina</taxon>
        <taxon>Panagrolaimomorpha</taxon>
        <taxon>Panagrolaimoidea</taxon>
        <taxon>Panagrolaimidae</taxon>
        <taxon>Panagrellus</taxon>
    </lineage>
</organism>
<proteinExistence type="predicted"/>
<name>A0A7E4WAQ9_PANRE</name>
<dbReference type="SUPFAM" id="SSF52047">
    <property type="entry name" value="RNI-like"/>
    <property type="match status" value="1"/>
</dbReference>
<protein>
    <submittedName>
        <fullName evidence="2">F-box domain-containing protein</fullName>
    </submittedName>
</protein>
<dbReference type="AlphaFoldDB" id="A0A7E4WAQ9"/>
<dbReference type="Proteomes" id="UP000492821">
    <property type="component" value="Unassembled WGS sequence"/>
</dbReference>
<evidence type="ECO:0000313" key="1">
    <source>
        <dbReference type="Proteomes" id="UP000492821"/>
    </source>
</evidence>
<reference evidence="1" key="1">
    <citation type="journal article" date="2013" name="Genetics">
        <title>The draft genome and transcriptome of Panagrellus redivivus are shaped by the harsh demands of a free-living lifestyle.</title>
        <authorList>
            <person name="Srinivasan J."/>
            <person name="Dillman A.R."/>
            <person name="Macchietto M.G."/>
            <person name="Heikkinen L."/>
            <person name="Lakso M."/>
            <person name="Fracchia K.M."/>
            <person name="Antoshechkin I."/>
            <person name="Mortazavi A."/>
            <person name="Wong G."/>
            <person name="Sternberg P.W."/>
        </authorList>
    </citation>
    <scope>NUCLEOTIDE SEQUENCE [LARGE SCALE GENOMIC DNA]</scope>
    <source>
        <strain evidence="1">MT8872</strain>
    </source>
</reference>